<accession>D6PI46</accession>
<dbReference type="SUPFAM" id="SSF56672">
    <property type="entry name" value="DNA/RNA polymerases"/>
    <property type="match status" value="1"/>
</dbReference>
<reference evidence="2 3" key="1">
    <citation type="journal article" date="2010" name="ISME J.">
        <title>Metagenome of the Mediterranean deep chlorophyll maximum studied by direct and fosmid library 454 pyrosequencing.</title>
        <authorList>
            <person name="Ghai R."/>
            <person name="Martin-Cuadrado A.B."/>
            <person name="Molto A.G."/>
            <person name="Heredia I.G."/>
            <person name="Cabrera R."/>
            <person name="Martin J."/>
            <person name="Verdu M."/>
            <person name="Deschamps P."/>
            <person name="Moreira D."/>
            <person name="Lopez-Garcia P."/>
            <person name="Mira A."/>
            <person name="Rodriguez-Valera F."/>
        </authorList>
    </citation>
    <scope>NUCLEOTIDE SEQUENCE [LARGE SCALE GENOMIC DNA]</scope>
</reference>
<dbReference type="InterPro" id="IPR037159">
    <property type="entry name" value="RNA_POL_N_sf"/>
</dbReference>
<organism evidence="2 3">
    <name type="scientific">uncultured phage MedDCM-OCT-S05-C849</name>
    <dbReference type="NCBI Taxonomy" id="743565"/>
    <lineage>
        <taxon>Viruses</taxon>
        <taxon>Duplodnaviria</taxon>
        <taxon>Heunggongvirae</taxon>
        <taxon>Uroviricota</taxon>
        <taxon>Caudoviricetes</taxon>
        <taxon>Autographivirales</taxon>
        <taxon>Pagavirus</taxon>
        <taxon>Pagavirus S05C849</taxon>
    </lineage>
</organism>
<dbReference type="InterPro" id="IPR029262">
    <property type="entry name" value="RPOL_N"/>
</dbReference>
<protein>
    <recommendedName>
        <fullName evidence="1">DNA-directed RNA polymerase N-terminal domain-containing protein</fullName>
    </recommendedName>
</protein>
<dbReference type="RefSeq" id="YP_009807961.1">
    <property type="nucleotide sequence ID" value="NC_048033.1"/>
</dbReference>
<proteinExistence type="predicted"/>
<evidence type="ECO:0000313" key="2">
    <source>
        <dbReference type="EMBL" id="ADD95397.1"/>
    </source>
</evidence>
<dbReference type="KEGG" id="vg:54998876"/>
<dbReference type="GeneID" id="54998876"/>
<feature type="domain" description="DNA-directed RNA polymerase N-terminal" evidence="1">
    <location>
        <begin position="10"/>
        <end position="207"/>
    </location>
</feature>
<evidence type="ECO:0000259" key="1">
    <source>
        <dbReference type="Pfam" id="PF14700"/>
    </source>
</evidence>
<dbReference type="Gene3D" id="1.10.1320.10">
    <property type="entry name" value="DNA-directed RNA polymerase, N-terminal domain"/>
    <property type="match status" value="1"/>
</dbReference>
<name>D6PI46_9CAUD</name>
<keyword evidence="3" id="KW-1185">Reference proteome</keyword>
<dbReference type="InterPro" id="IPR043502">
    <property type="entry name" value="DNA/RNA_pol_sf"/>
</dbReference>
<dbReference type="Proteomes" id="UP000523591">
    <property type="component" value="Segment"/>
</dbReference>
<dbReference type="EMBL" id="GU943068">
    <property type="protein sequence ID" value="ADD95397.1"/>
    <property type="molecule type" value="Genomic_DNA"/>
</dbReference>
<sequence length="230" mass="26617">MPTTADLEMQEKFERRQIKGGLERIRSNTKKLLDKDYASATTFGSASIETLLPYLVKFIEEKKEERRKVAVKGAAHLIQLLPYLLSLDSESQGAITAKITFDKIFSPRKENSKVANVVQAIGSAIEAECQMKYYEASGPGLFETLKKNYWHQAKGTEYKRKSMQTLMSKHEEIEQWIPWNRIDRIKLGTWFLDCLMESSGWFVRDLSMHRGKTQQFVVILISFIKTRKKL</sequence>
<evidence type="ECO:0000313" key="3">
    <source>
        <dbReference type="Proteomes" id="UP000523591"/>
    </source>
</evidence>
<dbReference type="Pfam" id="PF14700">
    <property type="entry name" value="RPOL_N"/>
    <property type="match status" value="1"/>
</dbReference>